<keyword evidence="2" id="KW-0456">Lyase</keyword>
<organism evidence="4 5">
    <name type="scientific">Candidatus Aphodousia faecigallinarum</name>
    <dbReference type="NCBI Taxonomy" id="2840677"/>
    <lineage>
        <taxon>Bacteria</taxon>
        <taxon>Pseudomonadati</taxon>
        <taxon>Pseudomonadota</taxon>
        <taxon>Betaproteobacteria</taxon>
        <taxon>Burkholderiales</taxon>
        <taxon>Sutterellaceae</taxon>
        <taxon>Sutterellaceae incertae sedis</taxon>
        <taxon>Candidatus Aphodousia</taxon>
    </lineage>
</organism>
<protein>
    <submittedName>
        <fullName evidence="4">Class II aldolase/adducin family protein</fullName>
    </submittedName>
</protein>
<evidence type="ECO:0000313" key="5">
    <source>
        <dbReference type="Proteomes" id="UP000824083"/>
    </source>
</evidence>
<evidence type="ECO:0000256" key="2">
    <source>
        <dbReference type="ARBA" id="ARBA00023239"/>
    </source>
</evidence>
<dbReference type="GO" id="GO:0046872">
    <property type="term" value="F:metal ion binding"/>
    <property type="evidence" value="ECO:0007669"/>
    <property type="project" value="UniProtKB-KW"/>
</dbReference>
<comment type="caution">
    <text evidence="4">The sequence shown here is derived from an EMBL/GenBank/DDBJ whole genome shotgun (WGS) entry which is preliminary data.</text>
</comment>
<dbReference type="InterPro" id="IPR001303">
    <property type="entry name" value="Aldolase_II/adducin_N"/>
</dbReference>
<feature type="domain" description="Class II aldolase/adducin N-terminal" evidence="3">
    <location>
        <begin position="10"/>
        <end position="192"/>
    </location>
</feature>
<dbReference type="SUPFAM" id="SSF53639">
    <property type="entry name" value="AraD/HMP-PK domain-like"/>
    <property type="match status" value="1"/>
</dbReference>
<dbReference type="PANTHER" id="PTHR22789:SF0">
    <property type="entry name" value="3-OXO-TETRONATE 4-PHOSPHATE DECARBOXYLASE-RELATED"/>
    <property type="match status" value="1"/>
</dbReference>
<evidence type="ECO:0000259" key="3">
    <source>
        <dbReference type="SMART" id="SM01007"/>
    </source>
</evidence>
<dbReference type="InterPro" id="IPR050197">
    <property type="entry name" value="Aldolase_class_II_sugar_metab"/>
</dbReference>
<evidence type="ECO:0000256" key="1">
    <source>
        <dbReference type="ARBA" id="ARBA00022723"/>
    </source>
</evidence>
<accession>A0A9D1IIG4</accession>
<reference evidence="4" key="1">
    <citation type="submission" date="2020-10" db="EMBL/GenBank/DDBJ databases">
        <authorList>
            <person name="Gilroy R."/>
        </authorList>
    </citation>
    <scope>NUCLEOTIDE SEQUENCE</scope>
    <source>
        <strain evidence="4">7463</strain>
    </source>
</reference>
<dbReference type="EMBL" id="DVMY01000103">
    <property type="protein sequence ID" value="HIU37943.1"/>
    <property type="molecule type" value="Genomic_DNA"/>
</dbReference>
<proteinExistence type="predicted"/>
<dbReference type="GO" id="GO:0016832">
    <property type="term" value="F:aldehyde-lyase activity"/>
    <property type="evidence" value="ECO:0007669"/>
    <property type="project" value="TreeGrafter"/>
</dbReference>
<dbReference type="Gene3D" id="3.40.225.10">
    <property type="entry name" value="Class II aldolase/adducin N-terminal domain"/>
    <property type="match status" value="1"/>
</dbReference>
<gene>
    <name evidence="4" type="ORF">IAC56_06700</name>
</gene>
<sequence>MMEPGNDIRQCVIDCARQMNVLGINVNKSGNVSLRGESQSIKGFWITPTGMDYVDLLPEDIVFIPFDKTEQCKIRNKRLASSEWKMHERVYEKRPDIDAIVHTHSAYATALACQEMSIPAFHYMVAAAGADRIDCAPYALFGSEVLANEAAKALEKTNACLLSHHGVLALGGSLKEALKLAHEVENLAHMYVLTRMLGEPKILSENQMKAVLEQFKTYGQQR</sequence>
<dbReference type="GO" id="GO:0005829">
    <property type="term" value="C:cytosol"/>
    <property type="evidence" value="ECO:0007669"/>
    <property type="project" value="TreeGrafter"/>
</dbReference>
<reference evidence="4" key="2">
    <citation type="journal article" date="2021" name="PeerJ">
        <title>Extensive microbial diversity within the chicken gut microbiome revealed by metagenomics and culture.</title>
        <authorList>
            <person name="Gilroy R."/>
            <person name="Ravi A."/>
            <person name="Getino M."/>
            <person name="Pursley I."/>
            <person name="Horton D.L."/>
            <person name="Alikhan N.F."/>
            <person name="Baker D."/>
            <person name="Gharbi K."/>
            <person name="Hall N."/>
            <person name="Watson M."/>
            <person name="Adriaenssens E.M."/>
            <person name="Foster-Nyarko E."/>
            <person name="Jarju S."/>
            <person name="Secka A."/>
            <person name="Antonio M."/>
            <person name="Oren A."/>
            <person name="Chaudhuri R.R."/>
            <person name="La Ragione R."/>
            <person name="Hildebrand F."/>
            <person name="Pallen M.J."/>
        </authorList>
    </citation>
    <scope>NUCLEOTIDE SEQUENCE</scope>
    <source>
        <strain evidence="4">7463</strain>
    </source>
</reference>
<dbReference type="GO" id="GO:0019323">
    <property type="term" value="P:pentose catabolic process"/>
    <property type="evidence" value="ECO:0007669"/>
    <property type="project" value="TreeGrafter"/>
</dbReference>
<dbReference type="Proteomes" id="UP000824083">
    <property type="component" value="Unassembled WGS sequence"/>
</dbReference>
<evidence type="ECO:0000313" key="4">
    <source>
        <dbReference type="EMBL" id="HIU37943.1"/>
    </source>
</evidence>
<dbReference type="SMART" id="SM01007">
    <property type="entry name" value="Aldolase_II"/>
    <property type="match status" value="1"/>
</dbReference>
<dbReference type="AlphaFoldDB" id="A0A9D1IIG4"/>
<name>A0A9D1IIG4_9BURK</name>
<dbReference type="PANTHER" id="PTHR22789">
    <property type="entry name" value="FUCULOSE PHOSPHATE ALDOLASE"/>
    <property type="match status" value="1"/>
</dbReference>
<dbReference type="InterPro" id="IPR036409">
    <property type="entry name" value="Aldolase_II/adducin_N_sf"/>
</dbReference>
<dbReference type="Pfam" id="PF00596">
    <property type="entry name" value="Aldolase_II"/>
    <property type="match status" value="1"/>
</dbReference>
<keyword evidence="1" id="KW-0479">Metal-binding</keyword>